<keyword evidence="3" id="KW-1185">Reference proteome</keyword>
<comment type="caution">
    <text evidence="2">The sequence shown here is derived from an EMBL/GenBank/DDBJ whole genome shotgun (WGS) entry which is preliminary data.</text>
</comment>
<evidence type="ECO:0000259" key="1">
    <source>
        <dbReference type="Pfam" id="PF00149"/>
    </source>
</evidence>
<dbReference type="SUPFAM" id="SSF56300">
    <property type="entry name" value="Metallo-dependent phosphatases"/>
    <property type="match status" value="1"/>
</dbReference>
<reference evidence="3" key="1">
    <citation type="journal article" date="2019" name="Int. J. Syst. Evol. Microbiol.">
        <title>The Global Catalogue of Microorganisms (GCM) 10K type strain sequencing project: providing services to taxonomists for standard genome sequencing and annotation.</title>
        <authorList>
            <consortium name="The Broad Institute Genomics Platform"/>
            <consortium name="The Broad Institute Genome Sequencing Center for Infectious Disease"/>
            <person name="Wu L."/>
            <person name="Ma J."/>
        </authorList>
    </citation>
    <scope>NUCLEOTIDE SEQUENCE [LARGE SCALE GENOMIC DNA]</scope>
    <source>
        <strain evidence="3">JCM 17986</strain>
    </source>
</reference>
<dbReference type="Pfam" id="PF00149">
    <property type="entry name" value="Metallophos"/>
    <property type="match status" value="1"/>
</dbReference>
<dbReference type="Proteomes" id="UP001500466">
    <property type="component" value="Unassembled WGS sequence"/>
</dbReference>
<dbReference type="EMBL" id="BAABHS010000004">
    <property type="protein sequence ID" value="GAA4953133.1"/>
    <property type="molecule type" value="Genomic_DNA"/>
</dbReference>
<evidence type="ECO:0000313" key="3">
    <source>
        <dbReference type="Proteomes" id="UP001500466"/>
    </source>
</evidence>
<dbReference type="Gene3D" id="3.60.21.10">
    <property type="match status" value="1"/>
</dbReference>
<name>A0ABP9H1V1_9ACTN</name>
<dbReference type="RefSeq" id="WP_345674312.1">
    <property type="nucleotide sequence ID" value="NZ_BAABHS010000004.1"/>
</dbReference>
<organism evidence="2 3">
    <name type="scientific">Yinghuangia aomiensis</name>
    <dbReference type="NCBI Taxonomy" id="676205"/>
    <lineage>
        <taxon>Bacteria</taxon>
        <taxon>Bacillati</taxon>
        <taxon>Actinomycetota</taxon>
        <taxon>Actinomycetes</taxon>
        <taxon>Kitasatosporales</taxon>
        <taxon>Streptomycetaceae</taxon>
        <taxon>Yinghuangia</taxon>
    </lineage>
</organism>
<evidence type="ECO:0000313" key="2">
    <source>
        <dbReference type="EMBL" id="GAA4953133.1"/>
    </source>
</evidence>
<gene>
    <name evidence="2" type="ORF">GCM10023205_12900</name>
</gene>
<feature type="domain" description="Calcineurin-like phosphoesterase" evidence="1">
    <location>
        <begin position="1"/>
        <end position="234"/>
    </location>
</feature>
<proteinExistence type="predicted"/>
<sequence length="279" mass="31285">MRILLTGDVHGNLAHVRTVLDAAAAEHIDRIFQLGDFGYWEHEPGGVRFLDEVHRAARAQGITVYFLDGNHDKSGLILERYGEHRDMEGFLSVRGRVRYAPRGHAWTWDGVRFLAFGGACSVDREYRLEAERRRTEKALRKENYRLAAGRPSHSVPDHAGTLWFPEEEATDADAQAVIDTAGPVDVLLTHDKPRATTPGVNRKDLPVCHPNQDRIQRLVDALRPRLAAHGHLHHRYTQVLEEPHAPTRVEGLAADPVASFEAPGYRVADSWLVLDTATV</sequence>
<accession>A0ABP9H1V1</accession>
<dbReference type="InterPro" id="IPR029052">
    <property type="entry name" value="Metallo-depent_PP-like"/>
</dbReference>
<dbReference type="InterPro" id="IPR004843">
    <property type="entry name" value="Calcineurin-like_PHP"/>
</dbReference>
<protein>
    <recommendedName>
        <fullName evidence="1">Calcineurin-like phosphoesterase domain-containing protein</fullName>
    </recommendedName>
</protein>